<accession>A0A4S4MVD5</accession>
<dbReference type="Proteomes" id="UP000308730">
    <property type="component" value="Unassembled WGS sequence"/>
</dbReference>
<protein>
    <recommendedName>
        <fullName evidence="3">F-box domain-containing protein</fullName>
    </recommendedName>
</protein>
<evidence type="ECO:0000313" key="1">
    <source>
        <dbReference type="EMBL" id="THH27310.1"/>
    </source>
</evidence>
<dbReference type="EMBL" id="SGPM01000262">
    <property type="protein sequence ID" value="THH27310.1"/>
    <property type="molecule type" value="Genomic_DNA"/>
</dbReference>
<organism evidence="1 2">
    <name type="scientific">Antrodiella citrinella</name>
    <dbReference type="NCBI Taxonomy" id="2447956"/>
    <lineage>
        <taxon>Eukaryota</taxon>
        <taxon>Fungi</taxon>
        <taxon>Dikarya</taxon>
        <taxon>Basidiomycota</taxon>
        <taxon>Agaricomycotina</taxon>
        <taxon>Agaricomycetes</taxon>
        <taxon>Polyporales</taxon>
        <taxon>Steccherinaceae</taxon>
        <taxon>Antrodiella</taxon>
    </lineage>
</organism>
<dbReference type="Gene3D" id="3.80.10.10">
    <property type="entry name" value="Ribonuclease Inhibitor"/>
    <property type="match status" value="1"/>
</dbReference>
<evidence type="ECO:0000313" key="2">
    <source>
        <dbReference type="Proteomes" id="UP000308730"/>
    </source>
</evidence>
<sequence length="372" mass="42169">MTVDLPQELVEAVLQPLYHNVHSIPDYKTLSVCSMICKSWSGAAQKLLFYSIRLKASRAVALVSSPLEHTRLLVSSIRCLDLDITSDDRNAEEDLIAVITHCTGLYELTLRIGKLHEFDPATADSLASLASRPDARPLRAIMLFSFGTQSPIVYQLLKVWRTVQFVRLGQELAAPPPRTWTPTFHLYELTLLRVPTRNVKAIEWMLSASVGHLRILHLRDEPGVEYDDIFRTHGPHLESLRLYNHNRRTSTLLGMCPNLKELVITLLSSFFPLTGIPDSLEHLSFRNYDWAANESLYPIINAIDHLDKLRIVTCDANGTKHRDWSTLSKKCLERGVQLRADAPPIYVLEDPVPVKQYPRLKSVDNFAVMNNA</sequence>
<reference evidence="1 2" key="1">
    <citation type="submission" date="2019-02" db="EMBL/GenBank/DDBJ databases">
        <title>Genome sequencing of the rare red list fungi Antrodiella citrinella (Flaviporus citrinellus).</title>
        <authorList>
            <person name="Buettner E."/>
            <person name="Kellner H."/>
        </authorList>
    </citation>
    <scope>NUCLEOTIDE SEQUENCE [LARGE SCALE GENOMIC DNA]</scope>
    <source>
        <strain evidence="1 2">DSM 108506</strain>
    </source>
</reference>
<gene>
    <name evidence="1" type="ORF">EUX98_g6878</name>
</gene>
<dbReference type="InterPro" id="IPR032675">
    <property type="entry name" value="LRR_dom_sf"/>
</dbReference>
<keyword evidence="2" id="KW-1185">Reference proteome</keyword>
<proteinExistence type="predicted"/>
<dbReference type="AlphaFoldDB" id="A0A4S4MVD5"/>
<name>A0A4S4MVD5_9APHY</name>
<evidence type="ECO:0008006" key="3">
    <source>
        <dbReference type="Google" id="ProtNLM"/>
    </source>
</evidence>
<dbReference type="OrthoDB" id="270763at2759"/>
<comment type="caution">
    <text evidence="1">The sequence shown here is derived from an EMBL/GenBank/DDBJ whole genome shotgun (WGS) entry which is preliminary data.</text>
</comment>
<dbReference type="SUPFAM" id="SSF52047">
    <property type="entry name" value="RNI-like"/>
    <property type="match status" value="1"/>
</dbReference>